<dbReference type="InterPro" id="IPR022719">
    <property type="entry name" value="Motility-assoc_prot_GldM_C"/>
</dbReference>
<gene>
    <name evidence="5" type="primary">gldM</name>
    <name evidence="5" type="ordered locus">SGRA_1586</name>
</gene>
<evidence type="ECO:0000259" key="1">
    <source>
        <dbReference type="Pfam" id="PF12080"/>
    </source>
</evidence>
<dbReference type="eggNOG" id="COG4219">
    <property type="taxonomic scope" value="Bacteria"/>
</dbReference>
<dbReference type="InterPro" id="IPR022720">
    <property type="entry name" value="Motility-assoc_prot_GldM_N"/>
</dbReference>
<feature type="domain" description="Gliding motility-associated protein GldM C-terminal" evidence="1">
    <location>
        <begin position="450"/>
        <end position="557"/>
    </location>
</feature>
<dbReference type="InterPro" id="IPR048405">
    <property type="entry name" value="GldM_Ig-like-1"/>
</dbReference>
<feature type="domain" description="Gliding motility-associated protein GldM first immunoglobulin-like" evidence="3">
    <location>
        <begin position="262"/>
        <end position="357"/>
    </location>
</feature>
<evidence type="ECO:0000313" key="5">
    <source>
        <dbReference type="EMBL" id="AFC24321.1"/>
    </source>
</evidence>
<dbReference type="EMBL" id="CP002831">
    <property type="protein sequence ID" value="AFC24321.1"/>
    <property type="molecule type" value="Genomic_DNA"/>
</dbReference>
<evidence type="ECO:0000259" key="4">
    <source>
        <dbReference type="Pfam" id="PF21602"/>
    </source>
</evidence>
<evidence type="ECO:0000259" key="3">
    <source>
        <dbReference type="Pfam" id="PF21601"/>
    </source>
</evidence>
<keyword evidence="6" id="KW-1185">Reference proteome</keyword>
<dbReference type="Pfam" id="PF21602">
    <property type="entry name" value="GldM_3rd"/>
    <property type="match status" value="1"/>
</dbReference>
<name>H6L9V8_SAPGL</name>
<dbReference type="Pfam" id="PF12081">
    <property type="entry name" value="GldM_1st"/>
    <property type="match status" value="1"/>
</dbReference>
<dbReference type="Pfam" id="PF12080">
    <property type="entry name" value="GldM_4th"/>
    <property type="match status" value="1"/>
</dbReference>
<evidence type="ECO:0000313" key="6">
    <source>
        <dbReference type="Proteomes" id="UP000007519"/>
    </source>
</evidence>
<reference evidence="5 6" key="1">
    <citation type="journal article" date="2012" name="Stand. Genomic Sci.">
        <title>Complete genome sequencing and analysis of Saprospira grandis str. Lewin, a predatory marine bacterium.</title>
        <authorList>
            <person name="Saw J.H."/>
            <person name="Yuryev A."/>
            <person name="Kanbe M."/>
            <person name="Hou S."/>
            <person name="Young A.G."/>
            <person name="Aizawa S."/>
            <person name="Alam M."/>
        </authorList>
    </citation>
    <scope>NUCLEOTIDE SEQUENCE [LARGE SCALE GENOMIC DNA]</scope>
    <source>
        <strain evidence="5 6">Lewin</strain>
    </source>
</reference>
<sequence length="558" mass="60442">MAIPKEPRALMINLMYLVLTAMLALNVSAEIINAFFMLDKGIKHTNEIVDKGLEGTISAMKTTSDDKPALKPITAAAEKVPGEIKELLDYIDELRVNITNESGGLYSTADHKSKWEGKGFTIGKIVEGAEEKLDGKPKGKKNKDVTQRLLVDEGQGAKLKELITSTRGKLIKVLDDIVALNEKTPMKGVKFDKAEIEKLKKNLVLEEIDDEIWQKAGKASWEAYVFGYMPVAACYPLFRKYQNDAKNAAAQVINFLSNNMGNKVLVYDKFDVFSSSKKPYILLGETYEAEIALGAYSSQANFSVNVGGRALSVEDAKAKFTAKPSSVGTQKYTATITVENPLTGETERVSKEFAYEVGVPSVTVAADKMNVFYIGVDNPISVAAAGVSSNDISVSVSGAGGAKLKPAGKGKFIVNATKMTKKGSYCNIVVTNKKTGKALGSYPFRVKRIPDPIAILTNGKSDGTVKAGEMRVQRGLIAKLQNFDFDAQCKIQSFTMYYTPPRQDPVPAKNNGGTFSGTVLNSIRSAKPGGSFQFVDVKGRCPGDAVGRKLNGLAFQIR</sequence>
<evidence type="ECO:0000259" key="2">
    <source>
        <dbReference type="Pfam" id="PF12081"/>
    </source>
</evidence>
<proteinExistence type="predicted"/>
<dbReference type="Proteomes" id="UP000007519">
    <property type="component" value="Chromosome"/>
</dbReference>
<feature type="domain" description="Gliding motility-associated protein GldM second immunoglobulin-like" evidence="4">
    <location>
        <begin position="361"/>
        <end position="447"/>
    </location>
</feature>
<dbReference type="RefSeq" id="WP_015691957.1">
    <property type="nucleotide sequence ID" value="NC_016940.1"/>
</dbReference>
<dbReference type="Pfam" id="PF21601">
    <property type="entry name" value="GldM_2nd"/>
    <property type="match status" value="1"/>
</dbReference>
<dbReference type="HOGENOM" id="CLU_039600_0_0_10"/>
<dbReference type="InterPro" id="IPR048406">
    <property type="entry name" value="GldM_Ig-like-2"/>
</dbReference>
<dbReference type="OrthoDB" id="1490890at2"/>
<feature type="domain" description="Gliding motility-associated protein GldM N-terminal" evidence="2">
    <location>
        <begin position="30"/>
        <end position="257"/>
    </location>
</feature>
<organism evidence="5 6">
    <name type="scientific">Saprospira grandis (strain Lewin)</name>
    <dbReference type="NCBI Taxonomy" id="984262"/>
    <lineage>
        <taxon>Bacteria</taxon>
        <taxon>Pseudomonadati</taxon>
        <taxon>Bacteroidota</taxon>
        <taxon>Saprospiria</taxon>
        <taxon>Saprospirales</taxon>
        <taxon>Saprospiraceae</taxon>
        <taxon>Saprospira</taxon>
    </lineage>
</organism>
<dbReference type="KEGG" id="sgn:SGRA_1586"/>
<protein>
    <submittedName>
        <fullName evidence="5">Gliding motility protein GldM</fullName>
    </submittedName>
</protein>
<accession>H6L9V8</accession>
<dbReference type="AlphaFoldDB" id="H6L9V8"/>
<dbReference type="STRING" id="984262.SGRA_1586"/>